<reference evidence="8" key="2">
    <citation type="journal article" date="2020" name="Nat. Commun.">
        <title>Large-scale genome sequencing of mycorrhizal fungi provides insights into the early evolution of symbiotic traits.</title>
        <authorList>
            <person name="Miyauchi S."/>
            <person name="Kiss E."/>
            <person name="Kuo A."/>
            <person name="Drula E."/>
            <person name="Kohler A."/>
            <person name="Sanchez-Garcia M."/>
            <person name="Morin E."/>
            <person name="Andreopoulos B."/>
            <person name="Barry K.W."/>
            <person name="Bonito G."/>
            <person name="Buee M."/>
            <person name="Carver A."/>
            <person name="Chen C."/>
            <person name="Cichocki N."/>
            <person name="Clum A."/>
            <person name="Culley D."/>
            <person name="Crous P.W."/>
            <person name="Fauchery L."/>
            <person name="Girlanda M."/>
            <person name="Hayes R.D."/>
            <person name="Keri Z."/>
            <person name="LaButti K."/>
            <person name="Lipzen A."/>
            <person name="Lombard V."/>
            <person name="Magnuson J."/>
            <person name="Maillard F."/>
            <person name="Murat C."/>
            <person name="Nolan M."/>
            <person name="Ohm R.A."/>
            <person name="Pangilinan J."/>
            <person name="Pereira M.F."/>
            <person name="Perotto S."/>
            <person name="Peter M."/>
            <person name="Pfister S."/>
            <person name="Riley R."/>
            <person name="Sitrit Y."/>
            <person name="Stielow J.B."/>
            <person name="Szollosi G."/>
            <person name="Zifcakova L."/>
            <person name="Stursova M."/>
            <person name="Spatafora J.W."/>
            <person name="Tedersoo L."/>
            <person name="Vaario L.M."/>
            <person name="Yamada A."/>
            <person name="Yan M."/>
            <person name="Wang P."/>
            <person name="Xu J."/>
            <person name="Bruns T."/>
            <person name="Baldrian P."/>
            <person name="Vilgalys R."/>
            <person name="Dunand C."/>
            <person name="Henrissat B."/>
            <person name="Grigoriev I.V."/>
            <person name="Hibbett D."/>
            <person name="Nagy L.G."/>
            <person name="Martin F.M."/>
        </authorList>
    </citation>
    <scope>NUCLEOTIDE SEQUENCE</scope>
    <source>
        <strain evidence="8">BED1</strain>
    </source>
</reference>
<feature type="region of interest" description="Disordered" evidence="6">
    <location>
        <begin position="46"/>
        <end position="89"/>
    </location>
</feature>
<dbReference type="AlphaFoldDB" id="A0AAD4GCD2"/>
<evidence type="ECO:0000256" key="2">
    <source>
        <dbReference type="ARBA" id="ARBA00023015"/>
    </source>
</evidence>
<evidence type="ECO:0000313" key="9">
    <source>
        <dbReference type="Proteomes" id="UP001194468"/>
    </source>
</evidence>
<evidence type="ECO:0000256" key="6">
    <source>
        <dbReference type="SAM" id="MobiDB-lite"/>
    </source>
</evidence>
<dbReference type="Gene3D" id="3.40.50.300">
    <property type="entry name" value="P-loop containing nucleotide triphosphate hydrolases"/>
    <property type="match status" value="1"/>
</dbReference>
<keyword evidence="3 5" id="KW-0804">Transcription</keyword>
<keyword evidence="9" id="KW-1185">Reference proteome</keyword>
<keyword evidence="5" id="KW-0378">Hydrolase</keyword>
<dbReference type="GO" id="GO:0006325">
    <property type="term" value="P:chromatin organization"/>
    <property type="evidence" value="ECO:0007669"/>
    <property type="project" value="UniProtKB-KW"/>
</dbReference>
<keyword evidence="5" id="KW-0347">Helicase</keyword>
<evidence type="ECO:0000256" key="5">
    <source>
        <dbReference type="RuleBase" id="RU363048"/>
    </source>
</evidence>
<keyword evidence="5" id="KW-0539">Nucleus</keyword>
<dbReference type="EMBL" id="WHUW01000023">
    <property type="protein sequence ID" value="KAF8435974.1"/>
    <property type="molecule type" value="Genomic_DNA"/>
</dbReference>
<dbReference type="InterPro" id="IPR027417">
    <property type="entry name" value="P-loop_NTPase"/>
</dbReference>
<reference evidence="8" key="1">
    <citation type="submission" date="2019-10" db="EMBL/GenBank/DDBJ databases">
        <authorList>
            <consortium name="DOE Joint Genome Institute"/>
            <person name="Kuo A."/>
            <person name="Miyauchi S."/>
            <person name="Kiss E."/>
            <person name="Drula E."/>
            <person name="Kohler A."/>
            <person name="Sanchez-Garcia M."/>
            <person name="Andreopoulos B."/>
            <person name="Barry K.W."/>
            <person name="Bonito G."/>
            <person name="Buee M."/>
            <person name="Carver A."/>
            <person name="Chen C."/>
            <person name="Cichocki N."/>
            <person name="Clum A."/>
            <person name="Culley D."/>
            <person name="Crous P.W."/>
            <person name="Fauchery L."/>
            <person name="Girlanda M."/>
            <person name="Hayes R."/>
            <person name="Keri Z."/>
            <person name="LaButti K."/>
            <person name="Lipzen A."/>
            <person name="Lombard V."/>
            <person name="Magnuson J."/>
            <person name="Maillard F."/>
            <person name="Morin E."/>
            <person name="Murat C."/>
            <person name="Nolan M."/>
            <person name="Ohm R."/>
            <person name="Pangilinan J."/>
            <person name="Pereira M."/>
            <person name="Perotto S."/>
            <person name="Peter M."/>
            <person name="Riley R."/>
            <person name="Sitrit Y."/>
            <person name="Stielow B."/>
            <person name="Szollosi G."/>
            <person name="Zifcakova L."/>
            <person name="Stursova M."/>
            <person name="Spatafora J.W."/>
            <person name="Tedersoo L."/>
            <person name="Vaario L.-M."/>
            <person name="Yamada A."/>
            <person name="Yan M."/>
            <person name="Wang P."/>
            <person name="Xu J."/>
            <person name="Bruns T."/>
            <person name="Baldrian P."/>
            <person name="Vilgalys R."/>
            <person name="Henrissat B."/>
            <person name="Grigoriev I.V."/>
            <person name="Hibbett D."/>
            <person name="Nagy L.G."/>
            <person name="Martin F.M."/>
        </authorList>
    </citation>
    <scope>NUCLEOTIDE SEQUENCE</scope>
    <source>
        <strain evidence="8">BED1</strain>
    </source>
</reference>
<dbReference type="EC" id="3.6.4.12" evidence="5"/>
<dbReference type="GO" id="GO:0016787">
    <property type="term" value="F:hydrolase activity"/>
    <property type="evidence" value="ECO:0007669"/>
    <property type="project" value="UniProtKB-KW"/>
</dbReference>
<dbReference type="Pfam" id="PF06068">
    <property type="entry name" value="TIP49"/>
    <property type="match status" value="1"/>
</dbReference>
<dbReference type="InterPro" id="IPR027238">
    <property type="entry name" value="RuvB-like"/>
</dbReference>
<comment type="function">
    <text evidence="5">DNA helicase participates in several chromatin remodeling complexes, including the SWR1 and the INO80 complexes.</text>
</comment>
<comment type="subcellular location">
    <subcellularLocation>
        <location evidence="5">Nucleus</location>
    </subcellularLocation>
</comment>
<evidence type="ECO:0000256" key="1">
    <source>
        <dbReference type="ARBA" id="ARBA00022763"/>
    </source>
</evidence>
<dbReference type="GO" id="GO:0005524">
    <property type="term" value="F:ATP binding"/>
    <property type="evidence" value="ECO:0007669"/>
    <property type="project" value="UniProtKB-KW"/>
</dbReference>
<keyword evidence="2 5" id="KW-0805">Transcription regulation</keyword>
<keyword evidence="5" id="KW-0156">Chromatin regulator</keyword>
<keyword evidence="4 5" id="KW-0234">DNA repair</keyword>
<feature type="domain" description="TIP49 P-loop" evidence="7">
    <location>
        <begin position="1"/>
        <end position="51"/>
    </location>
</feature>
<evidence type="ECO:0000259" key="7">
    <source>
        <dbReference type="Pfam" id="PF06068"/>
    </source>
</evidence>
<evidence type="ECO:0000256" key="4">
    <source>
        <dbReference type="ARBA" id="ARBA00023204"/>
    </source>
</evidence>
<feature type="compositionally biased region" description="Polar residues" evidence="6">
    <location>
        <begin position="49"/>
        <end position="69"/>
    </location>
</feature>
<protein>
    <recommendedName>
        <fullName evidence="5">RuvB-like helicase</fullName>
        <ecNumber evidence="5">3.6.4.12</ecNumber>
    </recommendedName>
</protein>
<dbReference type="Proteomes" id="UP001194468">
    <property type="component" value="Unassembled WGS sequence"/>
</dbReference>
<evidence type="ECO:0000256" key="3">
    <source>
        <dbReference type="ARBA" id="ARBA00023163"/>
    </source>
</evidence>
<comment type="caution">
    <text evidence="8">The sequence shown here is derived from an EMBL/GenBank/DDBJ whole genome shotgun (WGS) entry which is preliminary data.</text>
</comment>
<accession>A0AAD4GCD2</accession>
<evidence type="ECO:0000313" key="8">
    <source>
        <dbReference type="EMBL" id="KAF8435974.1"/>
    </source>
</evidence>
<gene>
    <name evidence="8" type="ORF">L210DRAFT_3549711</name>
</gene>
<dbReference type="GO" id="GO:0005634">
    <property type="term" value="C:nucleus"/>
    <property type="evidence" value="ECO:0007669"/>
    <property type="project" value="UniProtKB-SubCell"/>
</dbReference>
<dbReference type="PANTHER" id="PTHR11093">
    <property type="entry name" value="RUVB-RELATED REPTIN AND PONTIN"/>
    <property type="match status" value="1"/>
</dbReference>
<name>A0AAD4GCD2_BOLED</name>
<keyword evidence="1 5" id="KW-0227">DNA damage</keyword>
<dbReference type="GO" id="GO:0006281">
    <property type="term" value="P:DNA repair"/>
    <property type="evidence" value="ECO:0007669"/>
    <property type="project" value="UniProtKB-KW"/>
</dbReference>
<organism evidence="8 9">
    <name type="scientific">Boletus edulis BED1</name>
    <dbReference type="NCBI Taxonomy" id="1328754"/>
    <lineage>
        <taxon>Eukaryota</taxon>
        <taxon>Fungi</taxon>
        <taxon>Dikarya</taxon>
        <taxon>Basidiomycota</taxon>
        <taxon>Agaricomycotina</taxon>
        <taxon>Agaricomycetes</taxon>
        <taxon>Agaricomycetidae</taxon>
        <taxon>Boletales</taxon>
        <taxon>Boletineae</taxon>
        <taxon>Boletaceae</taxon>
        <taxon>Boletoideae</taxon>
        <taxon>Boletus</taxon>
    </lineage>
</organism>
<comment type="catalytic activity">
    <reaction evidence="5">
        <text>ATP + H2O = ADP + phosphate + H(+)</text>
        <dbReference type="Rhea" id="RHEA:13065"/>
        <dbReference type="ChEBI" id="CHEBI:15377"/>
        <dbReference type="ChEBI" id="CHEBI:15378"/>
        <dbReference type="ChEBI" id="CHEBI:30616"/>
        <dbReference type="ChEBI" id="CHEBI:43474"/>
        <dbReference type="ChEBI" id="CHEBI:456216"/>
        <dbReference type="EC" id="3.6.4.12"/>
    </reaction>
</comment>
<dbReference type="GO" id="GO:0003678">
    <property type="term" value="F:DNA helicase activity"/>
    <property type="evidence" value="ECO:0007669"/>
    <property type="project" value="UniProtKB-EC"/>
</dbReference>
<proteinExistence type="inferred from homology"/>
<dbReference type="InterPro" id="IPR010339">
    <property type="entry name" value="TIP49_P-loop"/>
</dbReference>
<keyword evidence="5" id="KW-0067">ATP-binding</keyword>
<sequence>MVGSEVYSTEVKMTEVLAETRRRAIGLQIKETKEVCEGEVIELTPTPAWESSSESAGQARTRRPTISNPRPTPLHLNGRCISDKNPWKT</sequence>
<keyword evidence="5" id="KW-0547">Nucleotide-binding</keyword>
<comment type="similarity">
    <text evidence="5">Belongs to the RuvB family.</text>
</comment>